<feature type="binding site" evidence="3">
    <location>
        <position position="416"/>
    </location>
    <ligand>
        <name>Mn(2+)</name>
        <dbReference type="ChEBI" id="CHEBI:29035"/>
    </ligand>
</feature>
<organism evidence="5 6">
    <name type="scientific">Tsukamurella paurometabola</name>
    <name type="common">Corynebacterium paurometabolum</name>
    <dbReference type="NCBI Taxonomy" id="2061"/>
    <lineage>
        <taxon>Bacteria</taxon>
        <taxon>Bacillati</taxon>
        <taxon>Actinomycetota</taxon>
        <taxon>Actinomycetes</taxon>
        <taxon>Mycobacteriales</taxon>
        <taxon>Tsukamurellaceae</taxon>
        <taxon>Tsukamurella</taxon>
    </lineage>
</organism>
<dbReference type="UniPathway" id="UPA00053">
    <property type="reaction ID" value="UER00084"/>
</dbReference>
<feature type="binding site" evidence="3">
    <location>
        <position position="446"/>
    </location>
    <ligand>
        <name>Mn(2+)</name>
        <dbReference type="ChEBI" id="CHEBI:29035"/>
    </ligand>
</feature>
<evidence type="ECO:0000313" key="6">
    <source>
        <dbReference type="Proteomes" id="UP000271626"/>
    </source>
</evidence>
<dbReference type="EMBL" id="LR131273">
    <property type="protein sequence ID" value="VDR40157.1"/>
    <property type="molecule type" value="Genomic_DNA"/>
</dbReference>
<feature type="binding site" evidence="3">
    <location>
        <position position="128"/>
    </location>
    <ligand>
        <name>phosphoenolpyruvate</name>
        <dbReference type="ChEBI" id="CHEBI:58702"/>
    </ligand>
</feature>
<sequence length="467" mass="50989">MAVNWTVDVPIDTLPKLPALPGDLRERLDDALAKPALQQPSWPREQADAMRTVLESVPPITVPPEIQSLQDQLAEVALGRAFLLQGGDCAETFVDNTEPHITANIRTLLQMAVALTYGASMPVVKVARIAGQYAKPRSSDTDALGLTSYRGDMVNGFPPEEAVRKHDPSRLIRAYANASAAMNLVRAVTGSGMADLHKVHEWNREFVASSPAGARYEALASEIDGGLRFMAACGVEDRNLKSATIYSSHEALVLDYERGLLRLADNPDDPEAQQVLYNLSAHFLWIGERTRQLDGAHIAFMELINNPIGVKIGPTTTPEQAVEYVERLDPKNKPGRLTLISRMGNGNVRTALPPIVEAVEATGHKVIWQCDPMHGNTHESSTGYKTRHFDRIVDEVQGFFEVHRAIGSHPGGVHVELTGENVTECLGGAQDISDADLAGRYETACDPRLNTQQSLELAFLVAEMLRG</sequence>
<keyword evidence="3" id="KW-0104">Cadmium</keyword>
<gene>
    <name evidence="5" type="primary">aroG_2</name>
    <name evidence="5" type="ORF">NCTC10741_03312</name>
</gene>
<keyword evidence="3" id="KW-0464">Manganese</keyword>
<keyword evidence="4" id="KW-0028">Amino-acid biosynthesis</keyword>
<keyword evidence="4" id="KW-0057">Aromatic amino acid biosynthesis</keyword>
<accession>A0A3P8KTK5</accession>
<proteinExistence type="inferred from homology"/>
<feature type="binding site" evidence="3">
    <location>
        <position position="89"/>
    </location>
    <ligand>
        <name>Mn(2+)</name>
        <dbReference type="ChEBI" id="CHEBI:29035"/>
    </ligand>
</feature>
<dbReference type="Proteomes" id="UP000271626">
    <property type="component" value="Chromosome"/>
</dbReference>
<protein>
    <recommendedName>
        <fullName evidence="4">Phospho-2-dehydro-3-deoxyheptonate aldolase</fullName>
        <ecNumber evidence="4">2.5.1.54</ecNumber>
    </recommendedName>
</protein>
<name>A0A3P8KTK5_TSUPA</name>
<evidence type="ECO:0000256" key="2">
    <source>
        <dbReference type="ARBA" id="ARBA00022679"/>
    </source>
</evidence>
<dbReference type="FunFam" id="3.20.20.70:FF:000139">
    <property type="entry name" value="Phospho-2-dehydro-3-deoxyheptonate aldolase"/>
    <property type="match status" value="1"/>
</dbReference>
<dbReference type="GO" id="GO:0009073">
    <property type="term" value="P:aromatic amino acid family biosynthetic process"/>
    <property type="evidence" value="ECO:0007669"/>
    <property type="project" value="UniProtKB-KW"/>
</dbReference>
<dbReference type="InterPro" id="IPR013785">
    <property type="entry name" value="Aldolase_TIM"/>
</dbReference>
<dbReference type="NCBIfam" id="TIGR01358">
    <property type="entry name" value="DAHP_synth_II"/>
    <property type="match status" value="1"/>
</dbReference>
<feature type="binding site" evidence="3">
    <location>
        <position position="342"/>
    </location>
    <ligand>
        <name>phosphoenolpyruvate</name>
        <dbReference type="ChEBI" id="CHEBI:58702"/>
    </ligand>
</feature>
<keyword evidence="2 4" id="KW-0808">Transferase</keyword>
<dbReference type="AlphaFoldDB" id="A0A3P8KTK5"/>
<dbReference type="PANTHER" id="PTHR21337">
    <property type="entry name" value="PHOSPHO-2-DEHYDRO-3-DEOXYHEPTONATE ALDOLASE 1, 2"/>
    <property type="match status" value="1"/>
</dbReference>
<dbReference type="EC" id="2.5.1.54" evidence="4"/>
<dbReference type="Gene3D" id="3.20.20.70">
    <property type="entry name" value="Aldolase class I"/>
    <property type="match status" value="1"/>
</dbReference>
<dbReference type="GO" id="GO:0008652">
    <property type="term" value="P:amino acid biosynthetic process"/>
    <property type="evidence" value="ECO:0007669"/>
    <property type="project" value="UniProtKB-KW"/>
</dbReference>
<comment type="pathway">
    <text evidence="4">Metabolic intermediate biosynthesis; chorismate biosynthesis; chorismate from D-erythrose 4-phosphate and phosphoenolpyruvate: step 1/7.</text>
</comment>
<dbReference type="GO" id="GO:0009423">
    <property type="term" value="P:chorismate biosynthetic process"/>
    <property type="evidence" value="ECO:0007669"/>
    <property type="project" value="UniProtKB-UniPathway"/>
</dbReference>
<feature type="binding site" evidence="3">
    <location>
        <position position="374"/>
    </location>
    <ligand>
        <name>Mn(2+)</name>
        <dbReference type="ChEBI" id="CHEBI:29035"/>
    </ligand>
</feature>
<keyword evidence="3" id="KW-0170">Cobalt</keyword>
<evidence type="ECO:0000256" key="4">
    <source>
        <dbReference type="RuleBase" id="RU363071"/>
    </source>
</evidence>
<dbReference type="SUPFAM" id="SSF51569">
    <property type="entry name" value="Aldolase"/>
    <property type="match status" value="1"/>
</dbReference>
<feature type="binding site" evidence="3">
    <location>
        <position position="311"/>
    </location>
    <ligand>
        <name>phosphoenolpyruvate</name>
        <dbReference type="ChEBI" id="CHEBI:58702"/>
    </ligand>
</feature>
<dbReference type="Pfam" id="PF01474">
    <property type="entry name" value="DAHP_synth_2"/>
    <property type="match status" value="1"/>
</dbReference>
<dbReference type="GO" id="GO:0003849">
    <property type="term" value="F:3-deoxy-7-phosphoheptulonate synthase activity"/>
    <property type="evidence" value="ECO:0007669"/>
    <property type="project" value="UniProtKB-EC"/>
</dbReference>
<comment type="catalytic activity">
    <reaction evidence="4">
        <text>D-erythrose 4-phosphate + phosphoenolpyruvate + H2O = 7-phospho-2-dehydro-3-deoxy-D-arabino-heptonate + phosphate</text>
        <dbReference type="Rhea" id="RHEA:14717"/>
        <dbReference type="ChEBI" id="CHEBI:15377"/>
        <dbReference type="ChEBI" id="CHEBI:16897"/>
        <dbReference type="ChEBI" id="CHEBI:43474"/>
        <dbReference type="ChEBI" id="CHEBI:58394"/>
        <dbReference type="ChEBI" id="CHEBI:58702"/>
        <dbReference type="EC" id="2.5.1.54"/>
    </reaction>
</comment>
<reference evidence="5 6" key="1">
    <citation type="submission" date="2018-12" db="EMBL/GenBank/DDBJ databases">
        <authorList>
            <consortium name="Pathogen Informatics"/>
        </authorList>
    </citation>
    <scope>NUCLEOTIDE SEQUENCE [LARGE SCALE GENOMIC DNA]</scope>
    <source>
        <strain evidence="5 6">NCTC10741</strain>
    </source>
</reference>
<evidence type="ECO:0000256" key="1">
    <source>
        <dbReference type="ARBA" id="ARBA00008911"/>
    </source>
</evidence>
<evidence type="ECO:0000256" key="3">
    <source>
        <dbReference type="PIRSR" id="PIRSR602480-1"/>
    </source>
</evidence>
<dbReference type="PANTHER" id="PTHR21337:SF0">
    <property type="entry name" value="PHOSPHO-2-DEHYDRO-3-DEOXYHEPTONATE ALDOLASE"/>
    <property type="match status" value="1"/>
</dbReference>
<dbReference type="InterPro" id="IPR002480">
    <property type="entry name" value="DAHP_synth_2"/>
</dbReference>
<feature type="binding site" evidence="3">
    <location>
        <begin position="288"/>
        <end position="289"/>
    </location>
    <ligand>
        <name>phosphoenolpyruvate</name>
        <dbReference type="ChEBI" id="CHEBI:58702"/>
    </ligand>
</feature>
<comment type="similarity">
    <text evidence="1 4">Belongs to the class-II DAHP synthase family.</text>
</comment>
<comment type="cofactor">
    <cofactor evidence="3">
        <name>Mn(2+)</name>
        <dbReference type="ChEBI" id="CHEBI:29035"/>
    </cofactor>
    <cofactor evidence="3">
        <name>Co(2+)</name>
        <dbReference type="ChEBI" id="CHEBI:48828"/>
    </cofactor>
    <cofactor evidence="3">
        <name>Cd(2+)</name>
        <dbReference type="ChEBI" id="CHEBI:48775"/>
    </cofactor>
    <text evidence="3">Binds 1 divalent cation per subunit. The enzyme is active with manganese, cobalt or cadmium ions.</text>
</comment>
<evidence type="ECO:0000313" key="5">
    <source>
        <dbReference type="EMBL" id="VDR40157.1"/>
    </source>
</evidence>